<proteinExistence type="predicted"/>
<dbReference type="PANTHER" id="PTHR23028">
    <property type="entry name" value="ACETYLTRANSFERASE"/>
    <property type="match status" value="1"/>
</dbReference>
<evidence type="ECO:0000313" key="6">
    <source>
        <dbReference type="EMBL" id="UEM17955.1"/>
    </source>
</evidence>
<dbReference type="GO" id="GO:0000271">
    <property type="term" value="P:polysaccharide biosynthetic process"/>
    <property type="evidence" value="ECO:0007669"/>
    <property type="project" value="TreeGrafter"/>
</dbReference>
<reference evidence="5" key="2">
    <citation type="submission" date="2020-06" db="EMBL/GenBank/DDBJ databases">
        <title>Whole Genome Sequence of Bradyrhizobium sp. Strain 323S2.</title>
        <authorList>
            <person name="Bromfield E.S.P."/>
        </authorList>
    </citation>
    <scope>NUCLEOTIDE SEQUENCE [LARGE SCALE GENOMIC DNA]</scope>
    <source>
        <strain evidence="5">323S2</strain>
    </source>
</reference>
<dbReference type="EMBL" id="JAGEMI010000004">
    <property type="protein sequence ID" value="MBO1869217.1"/>
    <property type="molecule type" value="Genomic_DNA"/>
</dbReference>
<dbReference type="AlphaFoldDB" id="A0A7Z0TNF2"/>
<dbReference type="EMBL" id="JACBFH010000001">
    <property type="protein sequence ID" value="NYY92253.1"/>
    <property type="molecule type" value="Genomic_DNA"/>
</dbReference>
<sequence>MPADSIADGPHVHLIPYPAWVRTEPRNADIEALRGYAISITIIAHLGTLVPEWGDWTGYFWLGGGVDLFFCLSGFLITRSLLASLQTSPAFGWYATTFWVRRIFRLFPAAVFWSTVVFFLSLAMGDLPALGLTSSLIDTWTASFFNVVNLHIYYCYTYLSDRCSGNALWHYWSLSLEEQFYLFISLNLFFVRRPKSLIILFLAGALTQAWIQRPWGGLLWFIRSDALLFGCVTALSMHHQIDARIRQYMRGHRLVAQALLGFFMTTLIVTARAQISTHYMGLVSLSAGAIVFIVASDSSYLTKARWMEWIARYAGSRSYSLYLVHLPTLALTRDATLSLASTMLERENGRMITLLVAIVAALALAEISYRFLEEPLRLFGRRITQRRSAFSLSLLSRKVPVHSIIAGCFVPTEDEKQQEVVRQERNRSGMTLDHESASSVSDTLALTQPLRQG</sequence>
<keyword evidence="5" id="KW-0808">Transferase</keyword>
<feature type="region of interest" description="Disordered" evidence="1">
    <location>
        <begin position="424"/>
        <end position="453"/>
    </location>
</feature>
<name>A0A7Z0TNF2_9BRAD</name>
<dbReference type="Pfam" id="PF01757">
    <property type="entry name" value="Acyl_transf_3"/>
    <property type="match status" value="1"/>
</dbReference>
<feature type="compositionally biased region" description="Polar residues" evidence="1">
    <location>
        <begin position="437"/>
        <end position="453"/>
    </location>
</feature>
<dbReference type="Proteomes" id="UP000564836">
    <property type="component" value="Chromosome"/>
</dbReference>
<evidence type="ECO:0000313" key="5">
    <source>
        <dbReference type="EMBL" id="NYY92253.1"/>
    </source>
</evidence>
<evidence type="ECO:0000256" key="1">
    <source>
        <dbReference type="SAM" id="MobiDB-lite"/>
    </source>
</evidence>
<dbReference type="Proteomes" id="UP000664702">
    <property type="component" value="Plasmid pBb144S4a"/>
</dbReference>
<geneLocation type="plasmid" evidence="6 9">
    <name>pBb144S4a</name>
</geneLocation>
<reference evidence="8 9" key="4">
    <citation type="journal article" date="2022" name="Int. J. Syst. Evol. Microbiol.">
        <title>Strains of Bradyrhizobium barranii sp. nov. associated with legumes native to Canada are symbionts of soybeans and belong to different subspecies (subsp. barranii subsp. nov. and subsp. apii subsp. nov.) and symbiovars (sv. glycinearum and sv. septentrionale).</title>
        <authorList>
            <person name="Bromfield E.S.P."/>
            <person name="Cloutier S."/>
            <person name="Wasai-Hara S."/>
            <person name="Minamisawa K."/>
        </authorList>
    </citation>
    <scope>NUCLEOTIDE SEQUENCE [LARGE SCALE GENOMIC DNA]</scope>
    <source>
        <strain evidence="9">144S4</strain>
        <strain evidence="8">323S2</strain>
        <plasmid evidence="6 9">pBb144S4a</plasmid>
    </source>
</reference>
<keyword evidence="2" id="KW-0812">Transmembrane</keyword>
<feature type="transmembrane region" description="Helical" evidence="2">
    <location>
        <begin position="255"/>
        <end position="273"/>
    </location>
</feature>
<feature type="transmembrane region" description="Helical" evidence="2">
    <location>
        <begin position="279"/>
        <end position="300"/>
    </location>
</feature>
<evidence type="ECO:0000313" key="7">
    <source>
        <dbReference type="EMBL" id="UGX91772.1"/>
    </source>
</evidence>
<dbReference type="RefSeq" id="WP_166350350.1">
    <property type="nucleotide sequence ID" value="NZ_CP086137.1"/>
</dbReference>
<evidence type="ECO:0000256" key="2">
    <source>
        <dbReference type="SAM" id="Phobius"/>
    </source>
</evidence>
<organism evidence="5">
    <name type="scientific">Bradyrhizobium barranii subsp. barranii</name>
    <dbReference type="NCBI Taxonomy" id="2823807"/>
    <lineage>
        <taxon>Bacteria</taxon>
        <taxon>Pseudomonadati</taxon>
        <taxon>Pseudomonadota</taxon>
        <taxon>Alphaproteobacteria</taxon>
        <taxon>Hyphomicrobiales</taxon>
        <taxon>Nitrobacteraceae</taxon>
        <taxon>Bradyrhizobium</taxon>
        <taxon>Bradyrhizobium barranii</taxon>
    </lineage>
</organism>
<keyword evidence="2" id="KW-0472">Membrane</keyword>
<keyword evidence="2" id="KW-1133">Transmembrane helix</keyword>
<keyword evidence="5" id="KW-0012">Acyltransferase</keyword>
<dbReference type="InterPro" id="IPR002656">
    <property type="entry name" value="Acyl_transf_3_dom"/>
</dbReference>
<dbReference type="InterPro" id="IPR050879">
    <property type="entry name" value="Acyltransferase_3"/>
</dbReference>
<dbReference type="EMBL" id="CP086137">
    <property type="protein sequence ID" value="UEM17955.1"/>
    <property type="molecule type" value="Genomic_DNA"/>
</dbReference>
<feature type="domain" description="Acyltransferase 3" evidence="3">
    <location>
        <begin position="28"/>
        <end position="365"/>
    </location>
</feature>
<evidence type="ECO:0000313" key="9">
    <source>
        <dbReference type="Proteomes" id="UP000664702"/>
    </source>
</evidence>
<dbReference type="EMBL" id="CP088280">
    <property type="protein sequence ID" value="UGX91772.1"/>
    <property type="molecule type" value="Genomic_DNA"/>
</dbReference>
<dbReference type="PANTHER" id="PTHR23028:SF53">
    <property type="entry name" value="ACYL_TRANSF_3 DOMAIN-CONTAINING PROTEIN"/>
    <property type="match status" value="1"/>
</dbReference>
<reference evidence="7 8" key="1">
    <citation type="journal article" date="2017" name="Syst. Appl. Microbiol.">
        <title>Soybeans inoculated with root zone soils of Canadian native legumes harbour diverse and novel Bradyrhizobium spp. that possess agricultural potential.</title>
        <authorList>
            <person name="Bromfield E.S.P."/>
            <person name="Cloutier S."/>
            <person name="Tambong J.T."/>
            <person name="Tran Thi T.V."/>
        </authorList>
    </citation>
    <scope>NUCLEOTIDE SEQUENCE [LARGE SCALE GENOMIC DNA]</scope>
    <source>
        <strain evidence="7 8">323S2</strain>
    </source>
</reference>
<feature type="transmembrane region" description="Helical" evidence="2">
    <location>
        <begin position="103"/>
        <end position="124"/>
    </location>
</feature>
<reference evidence="4" key="3">
    <citation type="submission" date="2021-03" db="EMBL/GenBank/DDBJ databases">
        <title>Whole Genome Sequence of Bradyrhizobium sp. Strain 144S4.</title>
        <authorList>
            <person name="Bromfield E.S.P."/>
            <person name="Cloutier S."/>
        </authorList>
    </citation>
    <scope>NUCLEOTIDE SEQUENCE [LARGE SCALE GENOMIC DNA]</scope>
    <source>
        <strain evidence="4">144S4</strain>
    </source>
</reference>
<accession>A0A7Z0TNF2</accession>
<feature type="transmembrane region" description="Helical" evidence="2">
    <location>
        <begin position="59"/>
        <end position="82"/>
    </location>
</feature>
<protein>
    <submittedName>
        <fullName evidence="5">Acyltransferase</fullName>
    </submittedName>
</protein>
<dbReference type="GO" id="GO:0016020">
    <property type="term" value="C:membrane"/>
    <property type="evidence" value="ECO:0007669"/>
    <property type="project" value="TreeGrafter"/>
</dbReference>
<evidence type="ECO:0000313" key="8">
    <source>
        <dbReference type="Proteomes" id="UP000564836"/>
    </source>
</evidence>
<evidence type="ECO:0000313" key="4">
    <source>
        <dbReference type="EMBL" id="MBO1869217.1"/>
    </source>
</evidence>
<evidence type="ECO:0000259" key="3">
    <source>
        <dbReference type="Pfam" id="PF01757"/>
    </source>
</evidence>
<dbReference type="KEGG" id="bban:J4G43_053060"/>
<keyword evidence="6" id="KW-0614">Plasmid</keyword>
<feature type="transmembrane region" description="Helical" evidence="2">
    <location>
        <begin position="352"/>
        <end position="372"/>
    </location>
</feature>
<dbReference type="GO" id="GO:0016747">
    <property type="term" value="F:acyltransferase activity, transferring groups other than amino-acyl groups"/>
    <property type="evidence" value="ECO:0007669"/>
    <property type="project" value="InterPro"/>
</dbReference>
<feature type="compositionally biased region" description="Basic and acidic residues" evidence="1">
    <location>
        <begin position="424"/>
        <end position="436"/>
    </location>
</feature>
<gene>
    <name evidence="7" type="ORF">G6321_00039465</name>
    <name evidence="5" type="ORF">G6321_28875</name>
    <name evidence="6" type="ORF">J4G43_053060</name>
    <name evidence="4" type="ORF">J4G43_53475</name>
</gene>